<dbReference type="Gene3D" id="1.25.40.10">
    <property type="entry name" value="Tetratricopeptide repeat domain"/>
    <property type="match status" value="1"/>
</dbReference>
<reference evidence="2 3" key="1">
    <citation type="journal article" date="2023" name="Hortic Res">
        <title>Pangenome of water caltrop reveals structural variations and asymmetric subgenome divergence after allopolyploidization.</title>
        <authorList>
            <person name="Zhang X."/>
            <person name="Chen Y."/>
            <person name="Wang L."/>
            <person name="Yuan Y."/>
            <person name="Fang M."/>
            <person name="Shi L."/>
            <person name="Lu R."/>
            <person name="Comes H.P."/>
            <person name="Ma Y."/>
            <person name="Chen Y."/>
            <person name="Huang G."/>
            <person name="Zhou Y."/>
            <person name="Zheng Z."/>
            <person name="Qiu Y."/>
        </authorList>
    </citation>
    <scope>NUCLEOTIDE SEQUENCE [LARGE SCALE GENOMIC DNA]</scope>
    <source>
        <tissue evidence="2">Roots</tissue>
    </source>
</reference>
<protein>
    <recommendedName>
        <fullName evidence="4">Pentatricopeptide repeat-containing protein</fullName>
    </recommendedName>
</protein>
<dbReference type="PANTHER" id="PTHR46862">
    <property type="entry name" value="OS07G0661900 PROTEIN"/>
    <property type="match status" value="1"/>
</dbReference>
<name>A0AAN7JMC5_9MYRT</name>
<dbReference type="EMBL" id="JAXIOK010000018">
    <property type="protein sequence ID" value="KAK4749063.1"/>
    <property type="molecule type" value="Genomic_DNA"/>
</dbReference>
<dbReference type="InterPro" id="IPR011990">
    <property type="entry name" value="TPR-like_helical_dom_sf"/>
</dbReference>
<comment type="caution">
    <text evidence="2">The sequence shown here is derived from an EMBL/GenBank/DDBJ whole genome shotgun (WGS) entry which is preliminary data.</text>
</comment>
<evidence type="ECO:0008006" key="4">
    <source>
        <dbReference type="Google" id="ProtNLM"/>
    </source>
</evidence>
<evidence type="ECO:0000313" key="3">
    <source>
        <dbReference type="Proteomes" id="UP001345219"/>
    </source>
</evidence>
<dbReference type="PANTHER" id="PTHR46862:SF2">
    <property type="entry name" value="OS02G0611400 PROTEIN"/>
    <property type="match status" value="1"/>
</dbReference>
<organism evidence="2 3">
    <name type="scientific">Trapa incisa</name>
    <dbReference type="NCBI Taxonomy" id="236973"/>
    <lineage>
        <taxon>Eukaryota</taxon>
        <taxon>Viridiplantae</taxon>
        <taxon>Streptophyta</taxon>
        <taxon>Embryophyta</taxon>
        <taxon>Tracheophyta</taxon>
        <taxon>Spermatophyta</taxon>
        <taxon>Magnoliopsida</taxon>
        <taxon>eudicotyledons</taxon>
        <taxon>Gunneridae</taxon>
        <taxon>Pentapetalae</taxon>
        <taxon>rosids</taxon>
        <taxon>malvids</taxon>
        <taxon>Myrtales</taxon>
        <taxon>Lythraceae</taxon>
        <taxon>Trapa</taxon>
    </lineage>
</organism>
<keyword evidence="3" id="KW-1185">Reference proteome</keyword>
<sequence length="93" mass="10925">MSLLDRLKEKHVQLYYKVVELMLSEETFQIEIRDYSKLIDTYAKENRCEDVERVFVVIQPSMESCTLLVQAYGKVGDPDQARSNFDYLIKCGH</sequence>
<accession>A0AAN7JMC5</accession>
<keyword evidence="1" id="KW-0677">Repeat</keyword>
<dbReference type="AlphaFoldDB" id="A0AAN7JMC5"/>
<gene>
    <name evidence="2" type="ORF">SAY87_026512</name>
</gene>
<evidence type="ECO:0000313" key="2">
    <source>
        <dbReference type="EMBL" id="KAK4749063.1"/>
    </source>
</evidence>
<dbReference type="Pfam" id="PF01535">
    <property type="entry name" value="PPR"/>
    <property type="match status" value="2"/>
</dbReference>
<proteinExistence type="predicted"/>
<dbReference type="InterPro" id="IPR002885">
    <property type="entry name" value="PPR_rpt"/>
</dbReference>
<dbReference type="Proteomes" id="UP001345219">
    <property type="component" value="Chromosome 21"/>
</dbReference>
<evidence type="ECO:0000256" key="1">
    <source>
        <dbReference type="ARBA" id="ARBA00022737"/>
    </source>
</evidence>